<dbReference type="EMBL" id="FTOV01000002">
    <property type="protein sequence ID" value="SIS76304.1"/>
    <property type="molecule type" value="Genomic_DNA"/>
</dbReference>
<reference evidence="2 3" key="1">
    <citation type="submission" date="2017-01" db="EMBL/GenBank/DDBJ databases">
        <authorList>
            <person name="Mah S.A."/>
            <person name="Swanson W.J."/>
            <person name="Moy G.W."/>
            <person name="Vacquier V.D."/>
        </authorList>
    </citation>
    <scope>NUCLEOTIDE SEQUENCE [LARGE SCALE GENOMIC DNA]</scope>
    <source>
        <strain evidence="2 3">DSM 18014</strain>
    </source>
</reference>
<feature type="chain" id="PRO_5013156632" description="DUF4394 domain-containing protein" evidence="1">
    <location>
        <begin position="21"/>
        <end position="110"/>
    </location>
</feature>
<accession>A0A1N7LR89</accession>
<keyword evidence="1" id="KW-0732">Signal</keyword>
<proteinExistence type="predicted"/>
<evidence type="ECO:0000313" key="2">
    <source>
        <dbReference type="EMBL" id="SIS76304.1"/>
    </source>
</evidence>
<gene>
    <name evidence="2" type="ORF">SAMN05421785_102442</name>
</gene>
<dbReference type="AlphaFoldDB" id="A0A1N7LR89"/>
<protein>
    <recommendedName>
        <fullName evidence="4">DUF4394 domain-containing protein</fullName>
    </recommendedName>
</protein>
<dbReference type="RefSeq" id="WP_076390894.1">
    <property type="nucleotide sequence ID" value="NZ_FTOV01000002.1"/>
</dbReference>
<evidence type="ECO:0000313" key="3">
    <source>
        <dbReference type="Proteomes" id="UP000185781"/>
    </source>
</evidence>
<evidence type="ECO:0008006" key="4">
    <source>
        <dbReference type="Google" id="ProtNLM"/>
    </source>
</evidence>
<feature type="signal peptide" evidence="1">
    <location>
        <begin position="1"/>
        <end position="20"/>
    </location>
</feature>
<evidence type="ECO:0000256" key="1">
    <source>
        <dbReference type="SAM" id="SignalP"/>
    </source>
</evidence>
<sequence length="110" mass="11902">MKQIVLITFFFTGLLLPAQVGINTTDPRGTLDIVGVANSLTTIDGVIAPRLTRAQLTAKGNILYGTNQIGAIIYVTDISGGDTSSQRINITQIGYYYFDGALWQFIQGDD</sequence>
<dbReference type="OrthoDB" id="1242646at2"/>
<organism evidence="2 3">
    <name type="scientific">Chryseobacterium gambrini</name>
    <dbReference type="NCBI Taxonomy" id="373672"/>
    <lineage>
        <taxon>Bacteria</taxon>
        <taxon>Pseudomonadati</taxon>
        <taxon>Bacteroidota</taxon>
        <taxon>Flavobacteriia</taxon>
        <taxon>Flavobacteriales</taxon>
        <taxon>Weeksellaceae</taxon>
        <taxon>Chryseobacterium group</taxon>
        <taxon>Chryseobacterium</taxon>
    </lineage>
</organism>
<name>A0A1N7LR89_9FLAO</name>
<dbReference type="STRING" id="373672.SAMN05421785_102442"/>
<dbReference type="Proteomes" id="UP000185781">
    <property type="component" value="Unassembled WGS sequence"/>
</dbReference>